<dbReference type="GO" id="GO:0004029">
    <property type="term" value="F:aldehyde dehydrogenase (NAD+) activity"/>
    <property type="evidence" value="ECO:0007669"/>
    <property type="project" value="TreeGrafter"/>
</dbReference>
<proteinExistence type="predicted"/>
<dbReference type="Pfam" id="PF13460">
    <property type="entry name" value="NAD_binding_10"/>
    <property type="match status" value="1"/>
</dbReference>
<name>A0A1W2DE47_9SPHI</name>
<organism evidence="2 3">
    <name type="scientific">Pedobacter africanus</name>
    <dbReference type="NCBI Taxonomy" id="151894"/>
    <lineage>
        <taxon>Bacteria</taxon>
        <taxon>Pseudomonadati</taxon>
        <taxon>Bacteroidota</taxon>
        <taxon>Sphingobacteriia</taxon>
        <taxon>Sphingobacteriales</taxon>
        <taxon>Sphingobacteriaceae</taxon>
        <taxon>Pedobacter</taxon>
    </lineage>
</organism>
<accession>A0A1W2DE47</accession>
<dbReference type="STRING" id="151894.SAMN04488524_3711"/>
<dbReference type="Proteomes" id="UP000192756">
    <property type="component" value="Unassembled WGS sequence"/>
</dbReference>
<dbReference type="InterPro" id="IPR051783">
    <property type="entry name" value="NAD(P)-dependent_oxidoreduct"/>
</dbReference>
<keyword evidence="3" id="KW-1185">Reference proteome</keyword>
<dbReference type="Gene3D" id="3.40.50.720">
    <property type="entry name" value="NAD(P)-binding Rossmann-like Domain"/>
    <property type="match status" value="1"/>
</dbReference>
<gene>
    <name evidence="2" type="ORF">SAMN04488524_3711</name>
</gene>
<dbReference type="SUPFAM" id="SSF51735">
    <property type="entry name" value="NAD(P)-binding Rossmann-fold domains"/>
    <property type="match status" value="1"/>
</dbReference>
<dbReference type="RefSeq" id="WP_235012601.1">
    <property type="nucleotide sequence ID" value="NZ_FWXT01000003.1"/>
</dbReference>
<dbReference type="EMBL" id="FWXT01000003">
    <property type="protein sequence ID" value="SMC95819.1"/>
    <property type="molecule type" value="Genomic_DNA"/>
</dbReference>
<protein>
    <submittedName>
        <fullName evidence="2">Nucleoside-diphosphate-sugar epimerase</fullName>
    </submittedName>
</protein>
<evidence type="ECO:0000313" key="2">
    <source>
        <dbReference type="EMBL" id="SMC95819.1"/>
    </source>
</evidence>
<dbReference type="PANTHER" id="PTHR48079">
    <property type="entry name" value="PROTEIN YEEZ"/>
    <property type="match status" value="1"/>
</dbReference>
<evidence type="ECO:0000313" key="3">
    <source>
        <dbReference type="Proteomes" id="UP000192756"/>
    </source>
</evidence>
<dbReference type="PANTHER" id="PTHR48079:SF6">
    <property type="entry name" value="NAD(P)-BINDING DOMAIN-CONTAINING PROTEIN-RELATED"/>
    <property type="match status" value="1"/>
</dbReference>
<dbReference type="InterPro" id="IPR016040">
    <property type="entry name" value="NAD(P)-bd_dom"/>
</dbReference>
<dbReference type="GO" id="GO:0005737">
    <property type="term" value="C:cytoplasm"/>
    <property type="evidence" value="ECO:0007669"/>
    <property type="project" value="TreeGrafter"/>
</dbReference>
<dbReference type="InterPro" id="IPR036291">
    <property type="entry name" value="NAD(P)-bd_dom_sf"/>
</dbReference>
<reference evidence="3" key="1">
    <citation type="submission" date="2017-04" db="EMBL/GenBank/DDBJ databases">
        <authorList>
            <person name="Varghese N."/>
            <person name="Submissions S."/>
        </authorList>
    </citation>
    <scope>NUCLEOTIDE SEQUENCE [LARGE SCALE GENOMIC DNA]</scope>
    <source>
        <strain evidence="3">DSM 12126</strain>
    </source>
</reference>
<sequence length="276" mass="30574">MTGSTTVSILGCGWYGMELAKALIAQGYQVKGSVTSPEKLKHLSAQGIQAFNVNFEKDAEHYDPLFFKTDVLFICIPPKKAAGLQSDYPHKIQRILQAAKRYKITNAVFISSTAVYGDTNTELNELNSPSPETDSGKAILEAETLLQNQTDITITIIRFAGLVGPGRDPGRFFSGKTDIPNGQAPVNLIHLNDCIGFSLNLMARQAYGQLFNACGPHHPAKQEFYTIATQNANLTTPVFKDELLKWKIISSIHLPLLNYTYQVTNWISWLNARTNH</sequence>
<evidence type="ECO:0000259" key="1">
    <source>
        <dbReference type="Pfam" id="PF13460"/>
    </source>
</evidence>
<dbReference type="AlphaFoldDB" id="A0A1W2DE47"/>
<feature type="domain" description="NAD(P)-binding" evidence="1">
    <location>
        <begin position="13"/>
        <end position="166"/>
    </location>
</feature>